<dbReference type="PROSITE" id="PS50059">
    <property type="entry name" value="FKBP_PPIASE"/>
    <property type="match status" value="1"/>
</dbReference>
<dbReference type="Proteomes" id="UP001549313">
    <property type="component" value="Unassembled WGS sequence"/>
</dbReference>
<comment type="caution">
    <text evidence="9">The sequence shown here is derived from an EMBL/GenBank/DDBJ whole genome shotgun (WGS) entry which is preliminary data.</text>
</comment>
<dbReference type="EC" id="5.2.1.8" evidence="6"/>
<protein>
    <recommendedName>
        <fullName evidence="6">Peptidyl-prolyl cis-trans isomerase</fullName>
        <ecNumber evidence="6">5.2.1.8</ecNumber>
    </recommendedName>
</protein>
<keyword evidence="7" id="KW-0732">Signal</keyword>
<proteinExistence type="inferred from homology"/>
<evidence type="ECO:0000313" key="9">
    <source>
        <dbReference type="EMBL" id="MET4685254.1"/>
    </source>
</evidence>
<keyword evidence="10" id="KW-1185">Reference proteome</keyword>
<dbReference type="InterPro" id="IPR046357">
    <property type="entry name" value="PPIase_dom_sf"/>
</dbReference>
<evidence type="ECO:0000256" key="6">
    <source>
        <dbReference type="RuleBase" id="RU003915"/>
    </source>
</evidence>
<dbReference type="InterPro" id="IPR001179">
    <property type="entry name" value="PPIase_FKBP_dom"/>
</dbReference>
<evidence type="ECO:0000256" key="5">
    <source>
        <dbReference type="PROSITE-ProRule" id="PRU00277"/>
    </source>
</evidence>
<feature type="signal peptide" evidence="7">
    <location>
        <begin position="1"/>
        <end position="22"/>
    </location>
</feature>
<feature type="domain" description="PPIase FKBP-type" evidence="8">
    <location>
        <begin position="65"/>
        <end position="149"/>
    </location>
</feature>
<dbReference type="PANTHER" id="PTHR43811:SF19">
    <property type="entry name" value="39 KDA FK506-BINDING NUCLEAR PROTEIN"/>
    <property type="match status" value="1"/>
</dbReference>
<evidence type="ECO:0000256" key="3">
    <source>
        <dbReference type="ARBA" id="ARBA00023110"/>
    </source>
</evidence>
<dbReference type="GO" id="GO:0003755">
    <property type="term" value="F:peptidyl-prolyl cis-trans isomerase activity"/>
    <property type="evidence" value="ECO:0007669"/>
    <property type="project" value="UniProtKB-EC"/>
</dbReference>
<keyword evidence="4 5" id="KW-0413">Isomerase</keyword>
<evidence type="ECO:0000256" key="4">
    <source>
        <dbReference type="ARBA" id="ARBA00023235"/>
    </source>
</evidence>
<dbReference type="PANTHER" id="PTHR43811">
    <property type="entry name" value="FKBP-TYPE PEPTIDYL-PROLYL CIS-TRANS ISOMERASE FKPA"/>
    <property type="match status" value="1"/>
</dbReference>
<feature type="chain" id="PRO_5045335518" description="Peptidyl-prolyl cis-trans isomerase" evidence="7">
    <location>
        <begin position="23"/>
        <end position="156"/>
    </location>
</feature>
<dbReference type="EMBL" id="JBEPTF010000005">
    <property type="protein sequence ID" value="MET4685254.1"/>
    <property type="molecule type" value="Genomic_DNA"/>
</dbReference>
<evidence type="ECO:0000259" key="8">
    <source>
        <dbReference type="PROSITE" id="PS50059"/>
    </source>
</evidence>
<dbReference type="Pfam" id="PF00254">
    <property type="entry name" value="FKBP_C"/>
    <property type="match status" value="1"/>
</dbReference>
<evidence type="ECO:0000256" key="1">
    <source>
        <dbReference type="ARBA" id="ARBA00000971"/>
    </source>
</evidence>
<evidence type="ECO:0000313" key="10">
    <source>
        <dbReference type="Proteomes" id="UP001549313"/>
    </source>
</evidence>
<keyword evidence="3 5" id="KW-0697">Rotamase</keyword>
<dbReference type="Gene3D" id="3.10.50.40">
    <property type="match status" value="1"/>
</dbReference>
<accession>A0ABV2RFA1</accession>
<dbReference type="SUPFAM" id="SSF54534">
    <property type="entry name" value="FKBP-like"/>
    <property type="match status" value="1"/>
</dbReference>
<comment type="catalytic activity">
    <reaction evidence="1 5 6">
        <text>[protein]-peptidylproline (omega=180) = [protein]-peptidylproline (omega=0)</text>
        <dbReference type="Rhea" id="RHEA:16237"/>
        <dbReference type="Rhea" id="RHEA-COMP:10747"/>
        <dbReference type="Rhea" id="RHEA-COMP:10748"/>
        <dbReference type="ChEBI" id="CHEBI:83833"/>
        <dbReference type="ChEBI" id="CHEBI:83834"/>
        <dbReference type="EC" id="5.2.1.8"/>
    </reaction>
</comment>
<name>A0ABV2RFA1_9CAUL</name>
<sequence length="156" mass="16520">MFSRMQTIAGAALLGLALSAGAAGAQAEPDYLTTHAAKAGVVVMPGLHYEILASGPVDGPHPKMSDQITVHYEGRLVSGEVFDSSFEKEPVTFPLRGLIPGWVSALRLMRPGDEWLLTLPPELAYGARGVGPIPPDAVLIFRIRLLSVTPPAEAPK</sequence>
<reference evidence="9 10" key="1">
    <citation type="submission" date="2024-06" db="EMBL/GenBank/DDBJ databases">
        <title>Sorghum-associated microbial communities from plants grown in Nebraska, USA.</title>
        <authorList>
            <person name="Schachtman D."/>
        </authorList>
    </citation>
    <scope>NUCLEOTIDE SEQUENCE [LARGE SCALE GENOMIC DNA]</scope>
    <source>
        <strain evidence="9 10">2814</strain>
    </source>
</reference>
<evidence type="ECO:0000256" key="7">
    <source>
        <dbReference type="SAM" id="SignalP"/>
    </source>
</evidence>
<comment type="similarity">
    <text evidence="2 6">Belongs to the FKBP-type PPIase family.</text>
</comment>
<organism evidence="9 10">
    <name type="scientific">Brevundimonas faecalis</name>
    <dbReference type="NCBI Taxonomy" id="947378"/>
    <lineage>
        <taxon>Bacteria</taxon>
        <taxon>Pseudomonadati</taxon>
        <taxon>Pseudomonadota</taxon>
        <taxon>Alphaproteobacteria</taxon>
        <taxon>Caulobacterales</taxon>
        <taxon>Caulobacteraceae</taxon>
        <taxon>Brevundimonas</taxon>
    </lineage>
</organism>
<gene>
    <name evidence="9" type="ORF">ABIE19_003205</name>
</gene>
<evidence type="ECO:0000256" key="2">
    <source>
        <dbReference type="ARBA" id="ARBA00006577"/>
    </source>
</evidence>